<proteinExistence type="predicted"/>
<keyword evidence="2" id="KW-1185">Reference proteome</keyword>
<protein>
    <submittedName>
        <fullName evidence="1">Uncharacterized protein</fullName>
    </submittedName>
</protein>
<name>A0ABS1TE58_9CLOT</name>
<reference evidence="1 2" key="1">
    <citation type="submission" date="2021-01" db="EMBL/GenBank/DDBJ databases">
        <title>Genome public.</title>
        <authorList>
            <person name="Liu C."/>
            <person name="Sun Q."/>
        </authorList>
    </citation>
    <scope>NUCLEOTIDE SEQUENCE [LARGE SCALE GENOMIC DNA]</scope>
    <source>
        <strain evidence="1 2">YIM B02515</strain>
    </source>
</reference>
<evidence type="ECO:0000313" key="2">
    <source>
        <dbReference type="Proteomes" id="UP000632377"/>
    </source>
</evidence>
<dbReference type="Proteomes" id="UP000632377">
    <property type="component" value="Unassembled WGS sequence"/>
</dbReference>
<organism evidence="1 2">
    <name type="scientific">Clostridium rhizosphaerae</name>
    <dbReference type="NCBI Taxonomy" id="2803861"/>
    <lineage>
        <taxon>Bacteria</taxon>
        <taxon>Bacillati</taxon>
        <taxon>Bacillota</taxon>
        <taxon>Clostridia</taxon>
        <taxon>Eubacteriales</taxon>
        <taxon>Clostridiaceae</taxon>
        <taxon>Clostridium</taxon>
    </lineage>
</organism>
<accession>A0ABS1TE58</accession>
<gene>
    <name evidence="1" type="ORF">JK636_18070</name>
</gene>
<evidence type="ECO:0000313" key="1">
    <source>
        <dbReference type="EMBL" id="MBL4937625.1"/>
    </source>
</evidence>
<comment type="caution">
    <text evidence="1">The sequence shown here is derived from an EMBL/GenBank/DDBJ whole genome shotgun (WGS) entry which is preliminary data.</text>
</comment>
<dbReference type="EMBL" id="JAESWC010000014">
    <property type="protein sequence ID" value="MBL4937625.1"/>
    <property type="molecule type" value="Genomic_DNA"/>
</dbReference>
<sequence>MKKIICAFILILGLIYWGHSTPENAIRTSIIFSGHPIKGIQTTIYKGSVDKIYGQIYYCKNPEIYEDHWGYSVQRGILGIWVINVSGTGRG</sequence>
<dbReference type="RefSeq" id="WP_202750361.1">
    <property type="nucleotide sequence ID" value="NZ_JAESWC010000014.1"/>
</dbReference>